<dbReference type="EMBL" id="ANMG01000005">
    <property type="protein sequence ID" value="EMD29310.1"/>
    <property type="molecule type" value="Genomic_DNA"/>
</dbReference>
<dbReference type="RefSeq" id="WP_005151666.1">
    <property type="nucleotide sequence ID" value="NZ_ANMG01000005.1"/>
</dbReference>
<name>M2QB92_9PSEU</name>
<evidence type="ECO:0000256" key="2">
    <source>
        <dbReference type="ARBA" id="ARBA00022679"/>
    </source>
</evidence>
<dbReference type="Pfam" id="PF00891">
    <property type="entry name" value="Methyltransf_2"/>
    <property type="match status" value="1"/>
</dbReference>
<dbReference type="OrthoDB" id="582216at2"/>
<dbReference type="PATRIC" id="fig|1238180.3.peg.1037"/>
<keyword evidence="2 7" id="KW-0808">Transferase</keyword>
<dbReference type="AlphaFoldDB" id="M2QB92"/>
<dbReference type="FunFam" id="1.10.10.10:FF:000358">
    <property type="entry name" value="Acetylserotonin O-methyltransferase"/>
    <property type="match status" value="1"/>
</dbReference>
<dbReference type="SUPFAM" id="SSF46785">
    <property type="entry name" value="Winged helix' DNA-binding domain"/>
    <property type="match status" value="1"/>
</dbReference>
<gene>
    <name evidence="8" type="ORF">B0293_04315</name>
    <name evidence="7" type="ORF">C791_5052</name>
</gene>
<dbReference type="PROSITE" id="PS51683">
    <property type="entry name" value="SAM_OMT_II"/>
    <property type="match status" value="1"/>
</dbReference>
<keyword evidence="10" id="KW-1185">Reference proteome</keyword>
<dbReference type="PANTHER" id="PTHR43712:SF2">
    <property type="entry name" value="O-METHYLTRANSFERASE CICE"/>
    <property type="match status" value="1"/>
</dbReference>
<evidence type="ECO:0000256" key="4">
    <source>
        <dbReference type="PIRSR" id="PIRSR005739-1"/>
    </source>
</evidence>
<evidence type="ECO:0000256" key="1">
    <source>
        <dbReference type="ARBA" id="ARBA00022603"/>
    </source>
</evidence>
<accession>M2QB92</accession>
<feature type="active site" description="Proton acceptor" evidence="4">
    <location>
        <position position="257"/>
    </location>
</feature>
<dbReference type="Pfam" id="PF08100">
    <property type="entry name" value="Dimerisation"/>
    <property type="match status" value="1"/>
</dbReference>
<dbReference type="InterPro" id="IPR001077">
    <property type="entry name" value="COMT_C"/>
</dbReference>
<sequence length="351" mass="37324">MPESALPSSVRALTAESVMNLLTGVERAGILRAGIELRVFDALADSPRSATKVASRVGADARATEILLDALAALELLEVVPAAEGGTYYRLAPVAERFLVTTAKNYLGGLAKVYTGDYVFESFKDLAGAVRRGGTVLADNVELAEHSYWPEFAEGITATSRATARFVSGLIADRIGGLEAPSVLDVACGNGIQSFTLAEAHPGLRVTALDWANVLEVTRSVAADLGLVDRVEFLPGDMFEVPLGGPYDVVVLSHVLHNFDTETSIKLVKRLAEVVRPGGTLVVNEFLVVSPVPAEDPVPRIFSAQMLAISKGGHTYTLDELKAVLDGGGFTYGELHSLRGMPIHTVLATRR</sequence>
<evidence type="ECO:0000313" key="9">
    <source>
        <dbReference type="Proteomes" id="UP000014137"/>
    </source>
</evidence>
<dbReference type="PIRSF" id="PIRSF005739">
    <property type="entry name" value="O-mtase"/>
    <property type="match status" value="1"/>
</dbReference>
<protein>
    <submittedName>
        <fullName evidence="7">Methyltransferase type 12</fullName>
    </submittedName>
</protein>
<feature type="domain" description="O-methyltransferase dimerisation" evidence="6">
    <location>
        <begin position="20"/>
        <end position="100"/>
    </location>
</feature>
<evidence type="ECO:0000259" key="6">
    <source>
        <dbReference type="Pfam" id="PF08100"/>
    </source>
</evidence>
<dbReference type="InterPro" id="IPR036388">
    <property type="entry name" value="WH-like_DNA-bd_sf"/>
</dbReference>
<dbReference type="Gene3D" id="3.40.50.150">
    <property type="entry name" value="Vaccinia Virus protein VP39"/>
    <property type="match status" value="1"/>
</dbReference>
<dbReference type="InterPro" id="IPR012967">
    <property type="entry name" value="COMT_dimerisation"/>
</dbReference>
<keyword evidence="3" id="KW-0949">S-adenosyl-L-methionine</keyword>
<keyword evidence="1 7" id="KW-0489">Methyltransferase</keyword>
<dbReference type="GO" id="GO:0032259">
    <property type="term" value="P:methylation"/>
    <property type="evidence" value="ECO:0007669"/>
    <property type="project" value="UniProtKB-KW"/>
</dbReference>
<dbReference type="InterPro" id="IPR016461">
    <property type="entry name" value="COMT-like"/>
</dbReference>
<dbReference type="GO" id="GO:0008171">
    <property type="term" value="F:O-methyltransferase activity"/>
    <property type="evidence" value="ECO:0007669"/>
    <property type="project" value="InterPro"/>
</dbReference>
<dbReference type="InterPro" id="IPR029063">
    <property type="entry name" value="SAM-dependent_MTases_sf"/>
</dbReference>
<evidence type="ECO:0000313" key="10">
    <source>
        <dbReference type="Proteomes" id="UP000188551"/>
    </source>
</evidence>
<reference evidence="7 9" key="1">
    <citation type="submission" date="2012-10" db="EMBL/GenBank/DDBJ databases">
        <title>Genome assembly of Amycolatopsis azurea DSM 43854.</title>
        <authorList>
            <person name="Khatri I."/>
            <person name="Kaur I."/>
            <person name="Subramanian S."/>
            <person name="Mayilraj S."/>
        </authorList>
    </citation>
    <scope>NUCLEOTIDE SEQUENCE [LARGE SCALE GENOMIC DNA]</scope>
    <source>
        <strain evidence="7 9">DSM 43854</strain>
    </source>
</reference>
<organism evidence="7 9">
    <name type="scientific">Amycolatopsis azurea DSM 43854</name>
    <dbReference type="NCBI Taxonomy" id="1238180"/>
    <lineage>
        <taxon>Bacteria</taxon>
        <taxon>Bacillati</taxon>
        <taxon>Actinomycetota</taxon>
        <taxon>Actinomycetes</taxon>
        <taxon>Pseudonocardiales</taxon>
        <taxon>Pseudonocardiaceae</taxon>
        <taxon>Amycolatopsis</taxon>
    </lineage>
</organism>
<dbReference type="GO" id="GO:0046983">
    <property type="term" value="F:protein dimerization activity"/>
    <property type="evidence" value="ECO:0007669"/>
    <property type="project" value="InterPro"/>
</dbReference>
<dbReference type="Gene3D" id="1.10.10.10">
    <property type="entry name" value="Winged helix-like DNA-binding domain superfamily/Winged helix DNA-binding domain"/>
    <property type="match status" value="1"/>
</dbReference>
<evidence type="ECO:0000259" key="5">
    <source>
        <dbReference type="Pfam" id="PF00891"/>
    </source>
</evidence>
<comment type="caution">
    <text evidence="7">The sequence shown here is derived from an EMBL/GenBank/DDBJ whole genome shotgun (WGS) entry which is preliminary data.</text>
</comment>
<dbReference type="CDD" id="cd02440">
    <property type="entry name" value="AdoMet_MTases"/>
    <property type="match status" value="1"/>
</dbReference>
<dbReference type="PANTHER" id="PTHR43712">
    <property type="entry name" value="PUTATIVE (AFU_ORTHOLOGUE AFUA_4G14580)-RELATED"/>
    <property type="match status" value="1"/>
</dbReference>
<dbReference type="Proteomes" id="UP000014137">
    <property type="component" value="Unassembled WGS sequence"/>
</dbReference>
<evidence type="ECO:0000313" key="8">
    <source>
        <dbReference type="EMBL" id="OOC08104.1"/>
    </source>
</evidence>
<evidence type="ECO:0000256" key="3">
    <source>
        <dbReference type="ARBA" id="ARBA00022691"/>
    </source>
</evidence>
<reference evidence="8 10" key="2">
    <citation type="submission" date="2017-02" db="EMBL/GenBank/DDBJ databases">
        <title>Amycolatopsis azurea DSM 43854 draft genome.</title>
        <authorList>
            <person name="Mayilraj S."/>
        </authorList>
    </citation>
    <scope>NUCLEOTIDE SEQUENCE [LARGE SCALE GENOMIC DNA]</scope>
    <source>
        <strain evidence="8 10">DSM 43854</strain>
    </source>
</reference>
<evidence type="ECO:0000313" key="7">
    <source>
        <dbReference type="EMBL" id="EMD29310.1"/>
    </source>
</evidence>
<dbReference type="Proteomes" id="UP000188551">
    <property type="component" value="Unassembled WGS sequence"/>
</dbReference>
<dbReference type="InterPro" id="IPR036390">
    <property type="entry name" value="WH_DNA-bd_sf"/>
</dbReference>
<proteinExistence type="predicted"/>
<feature type="domain" description="O-methyltransferase C-terminal" evidence="5">
    <location>
        <begin position="181"/>
        <end position="330"/>
    </location>
</feature>
<dbReference type="EMBL" id="MUXN01000002">
    <property type="protein sequence ID" value="OOC08104.1"/>
    <property type="molecule type" value="Genomic_DNA"/>
</dbReference>
<dbReference type="SUPFAM" id="SSF53335">
    <property type="entry name" value="S-adenosyl-L-methionine-dependent methyltransferases"/>
    <property type="match status" value="1"/>
</dbReference>